<dbReference type="RefSeq" id="WP_052497153.1">
    <property type="nucleotide sequence ID" value="NZ_CP012873.1"/>
</dbReference>
<evidence type="ECO:0000313" key="1">
    <source>
        <dbReference type="EMBL" id="KIU21567.1"/>
    </source>
</evidence>
<sequence length="161" mass="18486">MAKRPETIALENWLFARLNPRGKGRVSAYGATEVTLSTDASANKLGKGRKKAGYQGRVDFISIDTQRTVRAYEIKVSIQDFRTQAMKSWVGHYNYLVTTDELADKYRDEILAALPDGVGWLTPTQTVRRPKRHALQIDETWLVWLMMRRNAMVVRDSRLQD</sequence>
<keyword evidence="3" id="KW-1185">Reference proteome</keyword>
<reference evidence="2 4" key="2">
    <citation type="submission" date="2019-07" db="EMBL/GenBank/DDBJ databases">
        <title>Genome sequence of Weissella cibaria GK1.</title>
        <authorList>
            <person name="Choi H.-J."/>
        </authorList>
    </citation>
    <scope>NUCLEOTIDE SEQUENCE [LARGE SCALE GENOMIC DNA]</scope>
    <source>
        <strain evidence="2 4">GK1</strain>
    </source>
</reference>
<dbReference type="PATRIC" id="fig|137591.25.peg.621"/>
<dbReference type="KEGG" id="wcb:AO080_01070"/>
<dbReference type="OrthoDB" id="2190431at2"/>
<dbReference type="AlphaFoldDB" id="A0A0D1LSY0"/>
<evidence type="ECO:0000313" key="4">
    <source>
        <dbReference type="Proteomes" id="UP000320012"/>
    </source>
</evidence>
<dbReference type="STRING" id="137591.AO080_01070"/>
<evidence type="ECO:0000313" key="3">
    <source>
        <dbReference type="Proteomes" id="UP000032287"/>
    </source>
</evidence>
<proteinExistence type="predicted"/>
<accession>A0A0D1LSY0</accession>
<gene>
    <name evidence="2" type="ORF">FO435_01055</name>
    <name evidence="1" type="ORF">QX99_00638</name>
</gene>
<dbReference type="EMBL" id="VNHC01000002">
    <property type="protein sequence ID" value="TVV26586.1"/>
    <property type="molecule type" value="Genomic_DNA"/>
</dbReference>
<dbReference type="Proteomes" id="UP000320012">
    <property type="component" value="Unassembled WGS sequence"/>
</dbReference>
<protein>
    <submittedName>
        <fullName evidence="1">Uncharacterized protein</fullName>
    </submittedName>
</protein>
<name>A0A0D1LSY0_9LACO</name>
<evidence type="ECO:0000313" key="2">
    <source>
        <dbReference type="EMBL" id="TVV26586.1"/>
    </source>
</evidence>
<reference evidence="1 3" key="1">
    <citation type="journal article" date="2015" name="Microbiology (Mosc.)">
        <title>Genomics of the Weissella cibaria species with an examination of its metabolic traits.</title>
        <authorList>
            <person name="Lynch K.M."/>
            <person name="Lucid A."/>
            <person name="Arendt E.K."/>
            <person name="Sleator R.D."/>
            <person name="Lucey B."/>
            <person name="Coffey A."/>
        </authorList>
    </citation>
    <scope>NUCLEOTIDE SEQUENCE [LARGE SCALE GENOMIC DNA]</scope>
    <source>
        <strain evidence="1 3">MG1</strain>
    </source>
</reference>
<organism evidence="1 3">
    <name type="scientific">Weissella cibaria</name>
    <dbReference type="NCBI Taxonomy" id="137591"/>
    <lineage>
        <taxon>Bacteria</taxon>
        <taxon>Bacillati</taxon>
        <taxon>Bacillota</taxon>
        <taxon>Bacilli</taxon>
        <taxon>Lactobacillales</taxon>
        <taxon>Lactobacillaceae</taxon>
        <taxon>Weissella</taxon>
    </lineage>
</organism>
<dbReference type="Proteomes" id="UP000032287">
    <property type="component" value="Unassembled WGS sequence"/>
</dbReference>
<comment type="caution">
    <text evidence="1">The sequence shown here is derived from an EMBL/GenBank/DDBJ whole genome shotgun (WGS) entry which is preliminary data.</text>
</comment>
<dbReference type="EMBL" id="JWHU01000007">
    <property type="protein sequence ID" value="KIU21567.1"/>
    <property type="molecule type" value="Genomic_DNA"/>
</dbReference>